<keyword evidence="4" id="KW-1185">Reference proteome</keyword>
<feature type="transmembrane region" description="Helical" evidence="1">
    <location>
        <begin position="291"/>
        <end position="309"/>
    </location>
</feature>
<feature type="transmembrane region" description="Helical" evidence="1">
    <location>
        <begin position="124"/>
        <end position="142"/>
    </location>
</feature>
<name>A0A1V9Y8N4_9STRA</name>
<keyword evidence="1" id="KW-0812">Transmembrane</keyword>
<feature type="transmembrane region" description="Helical" evidence="1">
    <location>
        <begin position="158"/>
        <end position="181"/>
    </location>
</feature>
<dbReference type="InterPro" id="IPR002921">
    <property type="entry name" value="Fungal_lipase-type"/>
</dbReference>
<reference evidence="3 4" key="1">
    <citation type="journal article" date="2014" name="Genome Biol. Evol.">
        <title>The secreted proteins of Achlya hypogyna and Thraustotheca clavata identify the ancestral oomycete secretome and reveal gene acquisitions by horizontal gene transfer.</title>
        <authorList>
            <person name="Misner I."/>
            <person name="Blouin N."/>
            <person name="Leonard G."/>
            <person name="Richards T.A."/>
            <person name="Lane C.E."/>
        </authorList>
    </citation>
    <scope>NUCLEOTIDE SEQUENCE [LARGE SCALE GENOMIC DNA]</scope>
    <source>
        <strain evidence="3 4">ATCC 34112</strain>
    </source>
</reference>
<organism evidence="3 4">
    <name type="scientific">Thraustotheca clavata</name>
    <dbReference type="NCBI Taxonomy" id="74557"/>
    <lineage>
        <taxon>Eukaryota</taxon>
        <taxon>Sar</taxon>
        <taxon>Stramenopiles</taxon>
        <taxon>Oomycota</taxon>
        <taxon>Saprolegniomycetes</taxon>
        <taxon>Saprolegniales</taxon>
        <taxon>Achlyaceae</taxon>
        <taxon>Thraustotheca</taxon>
    </lineage>
</organism>
<evidence type="ECO:0000313" key="3">
    <source>
        <dbReference type="EMBL" id="OQR82073.1"/>
    </source>
</evidence>
<proteinExistence type="predicted"/>
<sequence length="691" mass="78435">GDFCRIQPTPGRHAVSIKYKAHARVDGNLLFDHFYYADLTVLCQCSATSCQLYEGSAEDPASPDIGLYSFLSIPWYQDAFQVIAHDVNHTVNFKVDITTNTTLLSAPDLLIVAHHAHLERIIEIIKWIFLLCDIIALGYWSYINRHRRWVRMLPERRLLYISLICNALGSSPMIHFTQAFLSTTWSYFFAQAWAAALSGAWLLSLLIAIDLQRQRTFRCSFFAWKCLLLVFALVMRSISFYTMPANITSLIDLFLAAMAMVIFRAVMMSVRNHMRLKAYAASRPEQLTARVLYFIAILVTYVYIFAALFADPVPEVKVYMANSRVVTNLPIQIISRAASLVLFLIFLPVNNKKMPQLLATTMVFTRENSLFSNTVQKSVRMPKKKPNKLQRLFSSHNSFRETQTPSIFCLETACQLYNLSCHAYYGIPNNKNEPTDVDMDLAAVERDGLVIVKELYDKDTDTHAMVFKDDKRFFVAFRGTNSRRNAITDIDYNFCKPDIFVDKFPDLRLHTGFYCAYMRIRDQLLEMVDEYKELAWYITGHSLGGALATLAAFDLATTFAMDNIIMYNYGSPRVGNHVFSSAYNVFVPRTFRVVNDADVVVGGPKRAIFGMYCVSSLRYKHVGTPVLLSDRASGTFLIDPNIVEMAFIAKLRSNGFSHLLSAYRLKLAKGIKATLADTHSAMTETTPLSVA</sequence>
<feature type="non-terminal residue" evidence="3">
    <location>
        <position position="1"/>
    </location>
</feature>
<dbReference type="SUPFAM" id="SSF53474">
    <property type="entry name" value="alpha/beta-Hydrolases"/>
    <property type="match status" value="1"/>
</dbReference>
<dbReference type="EMBL" id="JNBS01004843">
    <property type="protein sequence ID" value="OQR82073.1"/>
    <property type="molecule type" value="Genomic_DNA"/>
</dbReference>
<dbReference type="AlphaFoldDB" id="A0A1V9Y8N4"/>
<comment type="caution">
    <text evidence="3">The sequence shown here is derived from an EMBL/GenBank/DDBJ whole genome shotgun (WGS) entry which is preliminary data.</text>
</comment>
<dbReference type="InterPro" id="IPR029058">
    <property type="entry name" value="AB_hydrolase_fold"/>
</dbReference>
<dbReference type="GO" id="GO:0006629">
    <property type="term" value="P:lipid metabolic process"/>
    <property type="evidence" value="ECO:0007669"/>
    <property type="project" value="InterPro"/>
</dbReference>
<protein>
    <recommendedName>
        <fullName evidence="2">Fungal lipase-type domain-containing protein</fullName>
    </recommendedName>
</protein>
<evidence type="ECO:0000256" key="1">
    <source>
        <dbReference type="SAM" id="Phobius"/>
    </source>
</evidence>
<dbReference type="OrthoDB" id="426718at2759"/>
<dbReference type="PANTHER" id="PTHR45856:SF24">
    <property type="entry name" value="FUNGAL LIPASE-LIKE DOMAIN-CONTAINING PROTEIN"/>
    <property type="match status" value="1"/>
</dbReference>
<keyword evidence="1" id="KW-0472">Membrane</keyword>
<dbReference type="Pfam" id="PF01764">
    <property type="entry name" value="Lipase_3"/>
    <property type="match status" value="1"/>
</dbReference>
<evidence type="ECO:0000313" key="4">
    <source>
        <dbReference type="Proteomes" id="UP000243217"/>
    </source>
</evidence>
<keyword evidence="1" id="KW-1133">Transmembrane helix</keyword>
<dbReference type="Proteomes" id="UP000243217">
    <property type="component" value="Unassembled WGS sequence"/>
</dbReference>
<feature type="transmembrane region" description="Helical" evidence="1">
    <location>
        <begin position="187"/>
        <end position="209"/>
    </location>
</feature>
<feature type="domain" description="Fungal lipase-type" evidence="2">
    <location>
        <begin position="474"/>
        <end position="601"/>
    </location>
</feature>
<dbReference type="Gene3D" id="3.40.50.1820">
    <property type="entry name" value="alpha/beta hydrolase"/>
    <property type="match status" value="1"/>
</dbReference>
<feature type="transmembrane region" description="Helical" evidence="1">
    <location>
        <begin position="221"/>
        <end position="241"/>
    </location>
</feature>
<accession>A0A1V9Y8N4</accession>
<evidence type="ECO:0000259" key="2">
    <source>
        <dbReference type="Pfam" id="PF01764"/>
    </source>
</evidence>
<dbReference type="InterPro" id="IPR051218">
    <property type="entry name" value="Sec_MonoDiacylglyc_Lipase"/>
</dbReference>
<gene>
    <name evidence="3" type="ORF">THRCLA_11149</name>
</gene>
<feature type="transmembrane region" description="Helical" evidence="1">
    <location>
        <begin position="247"/>
        <end position="270"/>
    </location>
</feature>
<feature type="transmembrane region" description="Helical" evidence="1">
    <location>
        <begin position="329"/>
        <end position="349"/>
    </location>
</feature>
<dbReference type="PANTHER" id="PTHR45856">
    <property type="entry name" value="ALPHA/BETA-HYDROLASES SUPERFAMILY PROTEIN"/>
    <property type="match status" value="1"/>
</dbReference>
<dbReference type="CDD" id="cd00519">
    <property type="entry name" value="Lipase_3"/>
    <property type="match status" value="1"/>
</dbReference>